<evidence type="ECO:0000313" key="9">
    <source>
        <dbReference type="EMBL" id="GMI95354.1"/>
    </source>
</evidence>
<keyword evidence="6" id="KW-0472">Membrane</keyword>
<dbReference type="OrthoDB" id="411017at2759"/>
<proteinExistence type="inferred from homology"/>
<dbReference type="Pfam" id="PF05648">
    <property type="entry name" value="PEX11"/>
    <property type="match status" value="1"/>
</dbReference>
<sequence length="85" mass="9569">MKQGAEDERKLIGLEKEEDSKDGKEKIRKIRGDRVTRLMAVAANVADLIIALAEVEPNPFCNHTLSLGVSGLVSTWTDWYRNWPS</sequence>
<comment type="subunit">
    <text evidence="4">Homooligomer. Interacts with ARC5 and FIS1B on peroxisomes.</text>
</comment>
<organism evidence="9 10">
    <name type="scientific">Hibiscus trionum</name>
    <name type="common">Flower of an hour</name>
    <dbReference type="NCBI Taxonomy" id="183268"/>
    <lineage>
        <taxon>Eukaryota</taxon>
        <taxon>Viridiplantae</taxon>
        <taxon>Streptophyta</taxon>
        <taxon>Embryophyta</taxon>
        <taxon>Tracheophyta</taxon>
        <taxon>Spermatophyta</taxon>
        <taxon>Magnoliopsida</taxon>
        <taxon>eudicotyledons</taxon>
        <taxon>Gunneridae</taxon>
        <taxon>Pentapetalae</taxon>
        <taxon>rosids</taxon>
        <taxon>malvids</taxon>
        <taxon>Malvales</taxon>
        <taxon>Malvaceae</taxon>
        <taxon>Malvoideae</taxon>
        <taxon>Hibiscus</taxon>
    </lineage>
</organism>
<dbReference type="PANTHER" id="PTHR12652:SF17">
    <property type="entry name" value="PEROXISOMAL MEMBRANE PROTEIN 11B"/>
    <property type="match status" value="1"/>
</dbReference>
<comment type="caution">
    <text evidence="9">The sequence shown here is derived from an EMBL/GenBank/DDBJ whole genome shotgun (WGS) entry which is preliminary data.</text>
</comment>
<gene>
    <name evidence="9" type="ORF">HRI_003204700</name>
</gene>
<evidence type="ECO:0000256" key="3">
    <source>
        <dbReference type="ARBA" id="ARBA00008194"/>
    </source>
</evidence>
<evidence type="ECO:0000256" key="4">
    <source>
        <dbReference type="ARBA" id="ARBA00011340"/>
    </source>
</evidence>
<evidence type="ECO:0000256" key="8">
    <source>
        <dbReference type="SAM" id="MobiDB-lite"/>
    </source>
</evidence>
<dbReference type="GO" id="GO:0044375">
    <property type="term" value="P:regulation of peroxisome size"/>
    <property type="evidence" value="ECO:0007669"/>
    <property type="project" value="UniProtKB-ARBA"/>
</dbReference>
<dbReference type="GO" id="GO:0005778">
    <property type="term" value="C:peroxisomal membrane"/>
    <property type="evidence" value="ECO:0007669"/>
    <property type="project" value="UniProtKB-SubCell"/>
</dbReference>
<keyword evidence="10" id="KW-1185">Reference proteome</keyword>
<protein>
    <submittedName>
        <fullName evidence="9">Peroxin 11B</fullName>
    </submittedName>
</protein>
<dbReference type="PANTHER" id="PTHR12652">
    <property type="entry name" value="PEROXISOMAL BIOGENESIS FACTOR 11"/>
    <property type="match status" value="1"/>
</dbReference>
<evidence type="ECO:0000256" key="5">
    <source>
        <dbReference type="ARBA" id="ARBA00022593"/>
    </source>
</evidence>
<comment type="subcellular location">
    <subcellularLocation>
        <location evidence="2">Peroxisome membrane</location>
        <topology evidence="2">Multi-pass membrane protein</topology>
    </subcellularLocation>
</comment>
<dbReference type="Proteomes" id="UP001165190">
    <property type="component" value="Unassembled WGS sequence"/>
</dbReference>
<dbReference type="EMBL" id="BSYR01000027">
    <property type="protein sequence ID" value="GMI95354.1"/>
    <property type="molecule type" value="Genomic_DNA"/>
</dbReference>
<comment type="function">
    <text evidence="1">Involved in peroxisomal proliferation. Promotes peroxisomal duplication, aggregation or elongation without fission.</text>
</comment>
<evidence type="ECO:0000256" key="7">
    <source>
        <dbReference type="ARBA" id="ARBA00023140"/>
    </source>
</evidence>
<dbReference type="AlphaFoldDB" id="A0A9W7IEG9"/>
<keyword evidence="7" id="KW-0576">Peroxisome</keyword>
<reference evidence="9" key="1">
    <citation type="submission" date="2023-05" db="EMBL/GenBank/DDBJ databases">
        <title>Genome and transcriptome analyses reveal genes involved in the formation of fine ridges on petal epidermal cells in Hibiscus trionum.</title>
        <authorList>
            <person name="Koshimizu S."/>
            <person name="Masuda S."/>
            <person name="Ishii T."/>
            <person name="Shirasu K."/>
            <person name="Hoshino A."/>
            <person name="Arita M."/>
        </authorList>
    </citation>
    <scope>NUCLEOTIDE SEQUENCE</scope>
    <source>
        <strain evidence="9">Hamamatsu line</strain>
    </source>
</reference>
<feature type="region of interest" description="Disordered" evidence="8">
    <location>
        <begin position="1"/>
        <end position="25"/>
    </location>
</feature>
<accession>A0A9W7IEG9</accession>
<evidence type="ECO:0000313" key="10">
    <source>
        <dbReference type="Proteomes" id="UP001165190"/>
    </source>
</evidence>
<name>A0A9W7IEG9_HIBTR</name>
<dbReference type="GO" id="GO:0042802">
    <property type="term" value="F:identical protein binding"/>
    <property type="evidence" value="ECO:0007669"/>
    <property type="project" value="UniProtKB-ARBA"/>
</dbReference>
<evidence type="ECO:0000256" key="1">
    <source>
        <dbReference type="ARBA" id="ARBA00002503"/>
    </source>
</evidence>
<comment type="similarity">
    <text evidence="3">Belongs to the peroxin-11 family.</text>
</comment>
<dbReference type="GO" id="GO:0016559">
    <property type="term" value="P:peroxisome fission"/>
    <property type="evidence" value="ECO:0007669"/>
    <property type="project" value="InterPro"/>
</dbReference>
<evidence type="ECO:0000256" key="6">
    <source>
        <dbReference type="ARBA" id="ARBA00023136"/>
    </source>
</evidence>
<keyword evidence="5" id="KW-0962">Peroxisome biogenesis</keyword>
<dbReference type="InterPro" id="IPR008733">
    <property type="entry name" value="PEX11"/>
</dbReference>
<evidence type="ECO:0000256" key="2">
    <source>
        <dbReference type="ARBA" id="ARBA00004585"/>
    </source>
</evidence>